<keyword evidence="2" id="KW-1185">Reference proteome</keyword>
<dbReference type="Proteomes" id="UP001597053">
    <property type="component" value="Unassembled WGS sequence"/>
</dbReference>
<dbReference type="EMBL" id="JBHTHM010000676">
    <property type="protein sequence ID" value="MFD0785098.1"/>
    <property type="molecule type" value="Genomic_DNA"/>
</dbReference>
<feature type="non-terminal residue" evidence="1">
    <location>
        <position position="46"/>
    </location>
</feature>
<gene>
    <name evidence="1" type="ORF">ACFQZ8_14425</name>
</gene>
<accession>A0ABW3A2Y9</accession>
<evidence type="ECO:0000313" key="1">
    <source>
        <dbReference type="EMBL" id="MFD0785098.1"/>
    </source>
</evidence>
<organism evidence="1 2">
    <name type="scientific">Micromonospora azadirachtae</name>
    <dbReference type="NCBI Taxonomy" id="1970735"/>
    <lineage>
        <taxon>Bacteria</taxon>
        <taxon>Bacillati</taxon>
        <taxon>Actinomycetota</taxon>
        <taxon>Actinomycetes</taxon>
        <taxon>Micromonosporales</taxon>
        <taxon>Micromonosporaceae</taxon>
        <taxon>Micromonospora</taxon>
    </lineage>
</organism>
<sequence>MMFERVVRPMLFRIGGGDAEAAHEWTLRRLAVVSRRPALLAAMRAR</sequence>
<protein>
    <submittedName>
        <fullName evidence="1">Dihydroorotate dehydrogenase (Quinone)</fullName>
    </submittedName>
</protein>
<name>A0ABW3A2Y9_9ACTN</name>
<proteinExistence type="predicted"/>
<comment type="caution">
    <text evidence="1">The sequence shown here is derived from an EMBL/GenBank/DDBJ whole genome shotgun (WGS) entry which is preliminary data.</text>
</comment>
<evidence type="ECO:0000313" key="2">
    <source>
        <dbReference type="Proteomes" id="UP001597053"/>
    </source>
</evidence>
<reference evidence="2" key="1">
    <citation type="journal article" date="2019" name="Int. J. Syst. Evol. Microbiol.">
        <title>The Global Catalogue of Microorganisms (GCM) 10K type strain sequencing project: providing services to taxonomists for standard genome sequencing and annotation.</title>
        <authorList>
            <consortium name="The Broad Institute Genomics Platform"/>
            <consortium name="The Broad Institute Genome Sequencing Center for Infectious Disease"/>
            <person name="Wu L."/>
            <person name="Ma J."/>
        </authorList>
    </citation>
    <scope>NUCLEOTIDE SEQUENCE [LARGE SCALE GENOMIC DNA]</scope>
    <source>
        <strain evidence="2">JCM 32148</strain>
    </source>
</reference>